<evidence type="ECO:0000256" key="2">
    <source>
        <dbReference type="SAM" id="Phobius"/>
    </source>
</evidence>
<feature type="compositionally biased region" description="Basic residues" evidence="1">
    <location>
        <begin position="386"/>
        <end position="401"/>
    </location>
</feature>
<feature type="region of interest" description="Disordered" evidence="1">
    <location>
        <begin position="56"/>
        <end position="123"/>
    </location>
</feature>
<feature type="compositionally biased region" description="Basic and acidic residues" evidence="1">
    <location>
        <begin position="80"/>
        <end position="113"/>
    </location>
</feature>
<feature type="region of interest" description="Disordered" evidence="1">
    <location>
        <begin position="377"/>
        <end position="401"/>
    </location>
</feature>
<dbReference type="PROSITE" id="PS51257">
    <property type="entry name" value="PROKAR_LIPOPROTEIN"/>
    <property type="match status" value="1"/>
</dbReference>
<organism evidence="3 4">
    <name type="scientific">Corynebacterium nuruki</name>
    <dbReference type="NCBI Taxonomy" id="1032851"/>
    <lineage>
        <taxon>Bacteria</taxon>
        <taxon>Bacillati</taxon>
        <taxon>Actinomycetota</taxon>
        <taxon>Actinomycetes</taxon>
        <taxon>Mycobacteriales</taxon>
        <taxon>Corynebacteriaceae</taxon>
        <taxon>Corynebacterium</taxon>
    </lineage>
</organism>
<feature type="transmembrane region" description="Helical" evidence="2">
    <location>
        <begin position="354"/>
        <end position="374"/>
    </location>
</feature>
<evidence type="ECO:0000313" key="3">
    <source>
        <dbReference type="EMBL" id="HCT15579.1"/>
    </source>
</evidence>
<dbReference type="InterPro" id="IPR021424">
    <property type="entry name" value="PorA"/>
</dbReference>
<evidence type="ECO:0000256" key="1">
    <source>
        <dbReference type="SAM" id="MobiDB-lite"/>
    </source>
</evidence>
<dbReference type="AlphaFoldDB" id="A0A3D4T219"/>
<keyword evidence="2" id="KW-0472">Membrane</keyword>
<dbReference type="STRING" id="863239.GCA_000213935_01319"/>
<feature type="compositionally biased region" description="Pro residues" evidence="1">
    <location>
        <begin position="63"/>
        <end position="75"/>
    </location>
</feature>
<evidence type="ECO:0000313" key="4">
    <source>
        <dbReference type="Proteomes" id="UP000261739"/>
    </source>
</evidence>
<sequence>MFPMLPKSRVSAVFALGVGCILLVAGLLLPRVVDPERPLPMSLSGTQLTVTDPESTLGAAYEPPAPAPAPAPGDAPAPEGEDHGEPPEGDGDKPADEHGDEPADEHGDEHRNDPPPPPEPVKAPVTKTWALTLGEPVDDDGVAATVGVTSVRNDRVTTGEGDNAPTDDQGALLDAAVWSMQLDRHDAVATGDVKVSDRLGSPATGAEVPGQWVAFPRNAGERTYPFFDSLLRRDLPADFDRTAEIDGHRVNVYRQNFEAEPVLQANPYFYRLTSPLPDGRQATLQRSGSREITVEPSSGLIVGLREDLHDYYAGPDGAESALLQDFHGQTPDDEVAGLLTTAADQGKDRPSRTWGVALAVAGAIVALGSAVIALKPAASGGGRPAKASRRTGRGRKARHRD</sequence>
<gene>
    <name evidence="3" type="ORF">DIW82_12575</name>
</gene>
<name>A0A3D4T219_9CORY</name>
<reference evidence="3 4" key="1">
    <citation type="journal article" date="2018" name="Nat. Biotechnol.">
        <title>A standardized bacterial taxonomy based on genome phylogeny substantially revises the tree of life.</title>
        <authorList>
            <person name="Parks D.H."/>
            <person name="Chuvochina M."/>
            <person name="Waite D.W."/>
            <person name="Rinke C."/>
            <person name="Skarshewski A."/>
            <person name="Chaumeil P.A."/>
            <person name="Hugenholtz P."/>
        </authorList>
    </citation>
    <scope>NUCLEOTIDE SEQUENCE [LARGE SCALE GENOMIC DNA]</scope>
    <source>
        <strain evidence="3">UBA11247</strain>
    </source>
</reference>
<proteinExistence type="predicted"/>
<comment type="caution">
    <text evidence="3">The sequence shown here is derived from an EMBL/GenBank/DDBJ whole genome shotgun (WGS) entry which is preliminary data.</text>
</comment>
<protein>
    <submittedName>
        <fullName evidence="3">DUF3068 domain-containing protein</fullName>
    </submittedName>
</protein>
<dbReference type="Pfam" id="PF11271">
    <property type="entry name" value="PorA"/>
    <property type="match status" value="1"/>
</dbReference>
<accession>A0A3D4T219</accession>
<keyword evidence="2" id="KW-1133">Transmembrane helix</keyword>
<keyword evidence="2" id="KW-0812">Transmembrane</keyword>
<dbReference type="EMBL" id="DQID01000320">
    <property type="protein sequence ID" value="HCT15579.1"/>
    <property type="molecule type" value="Genomic_DNA"/>
</dbReference>
<dbReference type="Proteomes" id="UP000261739">
    <property type="component" value="Unassembled WGS sequence"/>
</dbReference>